<evidence type="ECO:0000256" key="1">
    <source>
        <dbReference type="ARBA" id="ARBA00004514"/>
    </source>
</evidence>
<dbReference type="CDD" id="cd02970">
    <property type="entry name" value="PRX_like2"/>
    <property type="match status" value="1"/>
</dbReference>
<sequence length="201" mass="22070">MSDVDLRKIGVNVLKAVKSGESVELQSLWQDRSVVLFFLRRFGCQVCRWTASEVSKLKEDLSENGVVLVGVGPEEAGLQEFQEGGYFKGDLYIDELKQCYRDLGFRRYNALSLVPAALGKKVREVVTKANAEGIQGNFSGDLLQSGGMLIIAKGGEKVLLHFVQDSPGDHVPLETIVQTLGIQAKVQPGQRPECNDNACTR</sequence>
<comment type="similarity">
    <text evidence="12">Belongs to the peroxiredoxin-like PRXL2 family. Prostamide/prostaglandin F synthase subfamily.</text>
</comment>
<comment type="subcellular location">
    <subcellularLocation>
        <location evidence="1">Cytoplasm</location>
        <location evidence="1">Cytosol</location>
    </subcellularLocation>
</comment>
<dbReference type="PANTHER" id="PTHR28630:SF28">
    <property type="entry name" value="PROSTAMIDE_PROSTAGLANDIN F SYNTHASE"/>
    <property type="match status" value="1"/>
</dbReference>
<comment type="catalytic activity">
    <reaction evidence="17">
        <text>prostamide F2alpha + [thioredoxin]-disulfide = prostamide H2 + [thioredoxin]-dithiol</text>
        <dbReference type="Rhea" id="RHEA:26373"/>
        <dbReference type="Rhea" id="RHEA-COMP:10698"/>
        <dbReference type="Rhea" id="RHEA-COMP:10700"/>
        <dbReference type="ChEBI" id="CHEBI:29950"/>
        <dbReference type="ChEBI" id="CHEBI:50058"/>
        <dbReference type="ChEBI" id="CHEBI:53081"/>
        <dbReference type="ChEBI" id="CHEBI:53082"/>
        <dbReference type="EC" id="1.11.1.20"/>
    </reaction>
</comment>
<keyword evidence="6" id="KW-0276">Fatty acid metabolism</keyword>
<comment type="catalytic activity">
    <reaction evidence="16">
        <text>prostaglandin H2 + [thioredoxin]-dithiol = prostaglandin F2alpha + [thioredoxin]-disulfide</text>
        <dbReference type="Rhea" id="RHEA:28214"/>
        <dbReference type="Rhea" id="RHEA-COMP:10698"/>
        <dbReference type="Rhea" id="RHEA-COMP:10700"/>
        <dbReference type="ChEBI" id="CHEBI:29950"/>
        <dbReference type="ChEBI" id="CHEBI:50058"/>
        <dbReference type="ChEBI" id="CHEBI:57404"/>
        <dbReference type="ChEBI" id="CHEBI:57405"/>
        <dbReference type="EC" id="1.11.1.20"/>
    </reaction>
</comment>
<evidence type="ECO:0000256" key="6">
    <source>
        <dbReference type="ARBA" id="ARBA00022832"/>
    </source>
</evidence>
<dbReference type="Pfam" id="PF13911">
    <property type="entry name" value="AhpC-TSA_2"/>
    <property type="match status" value="1"/>
</dbReference>
<name>A0AAD8G0C4_ACIOX</name>
<dbReference type="Proteomes" id="UP001230051">
    <property type="component" value="Unassembled WGS sequence"/>
</dbReference>
<evidence type="ECO:0000256" key="2">
    <source>
        <dbReference type="ARBA" id="ARBA00022490"/>
    </source>
</evidence>
<evidence type="ECO:0000256" key="12">
    <source>
        <dbReference type="ARBA" id="ARBA00037965"/>
    </source>
</evidence>
<evidence type="ECO:0000313" key="18">
    <source>
        <dbReference type="EMBL" id="KAK1159634.1"/>
    </source>
</evidence>
<reference evidence="18" key="1">
    <citation type="submission" date="2022-02" db="EMBL/GenBank/DDBJ databases">
        <title>Atlantic sturgeon de novo genome assembly.</title>
        <authorList>
            <person name="Stock M."/>
            <person name="Klopp C."/>
            <person name="Guiguen Y."/>
            <person name="Cabau C."/>
            <person name="Parinello H."/>
            <person name="Santidrian Yebra-Pimentel E."/>
            <person name="Kuhl H."/>
            <person name="Dirks R.P."/>
            <person name="Guessner J."/>
            <person name="Wuertz S."/>
            <person name="Du K."/>
            <person name="Schartl M."/>
        </authorList>
    </citation>
    <scope>NUCLEOTIDE SEQUENCE</scope>
    <source>
        <strain evidence="18">STURGEONOMICS-FGT-2020</strain>
        <tissue evidence="18">Whole blood</tissue>
    </source>
</reference>
<dbReference type="GO" id="GO:0001516">
    <property type="term" value="P:prostaglandin biosynthetic process"/>
    <property type="evidence" value="ECO:0007669"/>
    <property type="project" value="UniProtKB-KW"/>
</dbReference>
<dbReference type="AlphaFoldDB" id="A0AAD8G0C4"/>
<keyword evidence="4" id="KW-0444">Lipid biosynthesis</keyword>
<dbReference type="FunFam" id="3.40.30.10:FF:000243">
    <property type="entry name" value="Prostamide/prostaglandin F synthase"/>
    <property type="match status" value="1"/>
</dbReference>
<evidence type="ECO:0000313" key="19">
    <source>
        <dbReference type="Proteomes" id="UP001230051"/>
    </source>
</evidence>
<evidence type="ECO:0000256" key="11">
    <source>
        <dbReference type="ARBA" id="ARBA00037117"/>
    </source>
</evidence>
<keyword evidence="3" id="KW-0644">Prostaglandin metabolism</keyword>
<evidence type="ECO:0000256" key="16">
    <source>
        <dbReference type="ARBA" id="ARBA00047917"/>
    </source>
</evidence>
<dbReference type="PANTHER" id="PTHR28630">
    <property type="match status" value="1"/>
</dbReference>
<dbReference type="InterPro" id="IPR036249">
    <property type="entry name" value="Thioredoxin-like_sf"/>
</dbReference>
<evidence type="ECO:0000256" key="13">
    <source>
        <dbReference type="ARBA" id="ARBA00039126"/>
    </source>
</evidence>
<dbReference type="GO" id="GO:0047017">
    <property type="term" value="F:prostaglandin F synthase activity"/>
    <property type="evidence" value="ECO:0007669"/>
    <property type="project" value="TreeGrafter"/>
</dbReference>
<evidence type="ECO:0000256" key="4">
    <source>
        <dbReference type="ARBA" id="ARBA00022516"/>
    </source>
</evidence>
<gene>
    <name evidence="18" type="ORF">AOXY_G22403</name>
</gene>
<protein>
    <recommendedName>
        <fullName evidence="14">Prostamide/prostaglandin F synthase</fullName>
        <ecNumber evidence="13">1.11.1.20</ecNumber>
    </recommendedName>
    <alternativeName>
        <fullName evidence="15">Peroxiredoxin-like 2B</fullName>
    </alternativeName>
</protein>
<organism evidence="18 19">
    <name type="scientific">Acipenser oxyrinchus oxyrinchus</name>
    <dbReference type="NCBI Taxonomy" id="40147"/>
    <lineage>
        <taxon>Eukaryota</taxon>
        <taxon>Metazoa</taxon>
        <taxon>Chordata</taxon>
        <taxon>Craniata</taxon>
        <taxon>Vertebrata</taxon>
        <taxon>Euteleostomi</taxon>
        <taxon>Actinopterygii</taxon>
        <taxon>Chondrostei</taxon>
        <taxon>Acipenseriformes</taxon>
        <taxon>Acipenseridae</taxon>
        <taxon>Acipenser</taxon>
    </lineage>
</organism>
<keyword evidence="5" id="KW-0643">Prostaglandin biosynthesis</keyword>
<evidence type="ECO:0000256" key="17">
    <source>
        <dbReference type="ARBA" id="ARBA00048626"/>
    </source>
</evidence>
<comment type="function">
    <text evidence="11">Catalyzes the reduction of prostaglandin-ethanolamide H(2) (prostamide H(2)) to prostamide F(2alpha) with NADPH as proton donor. Also able to reduce prostaglandin H(2) to prostaglandin F(2alpha).</text>
</comment>
<evidence type="ECO:0000256" key="10">
    <source>
        <dbReference type="ARBA" id="ARBA00023160"/>
    </source>
</evidence>
<proteinExistence type="inferred from homology"/>
<evidence type="ECO:0000256" key="14">
    <source>
        <dbReference type="ARBA" id="ARBA00040768"/>
    </source>
</evidence>
<evidence type="ECO:0000256" key="5">
    <source>
        <dbReference type="ARBA" id="ARBA00022585"/>
    </source>
</evidence>
<evidence type="ECO:0000256" key="7">
    <source>
        <dbReference type="ARBA" id="ARBA00022857"/>
    </source>
</evidence>
<dbReference type="SUPFAM" id="SSF52833">
    <property type="entry name" value="Thioredoxin-like"/>
    <property type="match status" value="1"/>
</dbReference>
<evidence type="ECO:0000256" key="8">
    <source>
        <dbReference type="ARBA" id="ARBA00023002"/>
    </source>
</evidence>
<dbReference type="EC" id="1.11.1.20" evidence="13"/>
<dbReference type="InterPro" id="IPR032801">
    <property type="entry name" value="PXL2A/B/C"/>
</dbReference>
<keyword evidence="9" id="KW-0443">Lipid metabolism</keyword>
<dbReference type="Gene3D" id="3.40.30.10">
    <property type="entry name" value="Glutaredoxin"/>
    <property type="match status" value="1"/>
</dbReference>
<keyword evidence="8" id="KW-0560">Oxidoreductase</keyword>
<evidence type="ECO:0000256" key="15">
    <source>
        <dbReference type="ARBA" id="ARBA00041838"/>
    </source>
</evidence>
<dbReference type="EMBL" id="JAGXEW010000022">
    <property type="protein sequence ID" value="KAK1159634.1"/>
    <property type="molecule type" value="Genomic_DNA"/>
</dbReference>
<evidence type="ECO:0000256" key="3">
    <source>
        <dbReference type="ARBA" id="ARBA00022501"/>
    </source>
</evidence>
<comment type="caution">
    <text evidence="18">The sequence shown here is derived from an EMBL/GenBank/DDBJ whole genome shotgun (WGS) entry which is preliminary data.</text>
</comment>
<accession>A0AAD8G0C4</accession>
<keyword evidence="19" id="KW-1185">Reference proteome</keyword>
<keyword evidence="10" id="KW-0275">Fatty acid biosynthesis</keyword>
<dbReference type="GO" id="GO:0005829">
    <property type="term" value="C:cytosol"/>
    <property type="evidence" value="ECO:0007669"/>
    <property type="project" value="UniProtKB-SubCell"/>
</dbReference>
<keyword evidence="7" id="KW-0521">NADP</keyword>
<evidence type="ECO:0000256" key="9">
    <source>
        <dbReference type="ARBA" id="ARBA00023098"/>
    </source>
</evidence>
<keyword evidence="2" id="KW-0963">Cytoplasm</keyword>